<keyword evidence="3" id="KW-0202">Cytokine</keyword>
<feature type="region of interest" description="Disordered" evidence="6">
    <location>
        <begin position="157"/>
        <end position="177"/>
    </location>
</feature>
<sequence>MRSSTVFIFHMLFALYLNGQISGYSVDIPEARQNVQELRDYYKSLHLDDKSDGSIFTSLLESWKGEEEKKLLLSQVVPMYLKMFDSIEVPKLQKSIKILKHMLSVSNEEVLKQSREKLKLLMELSDIKITDTNIQQRAIRELFPVLQAISRLGKNNHYEDTRKRRQELARRRRGSQS</sequence>
<dbReference type="PANTHER" id="PTHR11419">
    <property type="entry name" value="INTERFERON GAMMA"/>
    <property type="match status" value="1"/>
</dbReference>
<feature type="signal peptide" evidence="7">
    <location>
        <begin position="1"/>
        <end position="23"/>
    </location>
</feature>
<evidence type="ECO:0000256" key="4">
    <source>
        <dbReference type="ARBA" id="ARBA00022525"/>
    </source>
</evidence>
<feature type="compositionally biased region" description="Basic and acidic residues" evidence="6">
    <location>
        <begin position="157"/>
        <end position="169"/>
    </location>
</feature>
<dbReference type="GO" id="GO:0005125">
    <property type="term" value="F:cytokine activity"/>
    <property type="evidence" value="ECO:0007669"/>
    <property type="project" value="UniProtKB-KW"/>
</dbReference>
<feature type="chain" id="PRO_5042293718" evidence="7">
    <location>
        <begin position="24"/>
        <end position="177"/>
    </location>
</feature>
<dbReference type="SUPFAM" id="SSF47266">
    <property type="entry name" value="4-helical cytokines"/>
    <property type="match status" value="1"/>
</dbReference>
<keyword evidence="9" id="KW-1185">Reference proteome</keyword>
<gene>
    <name evidence="8" type="ORF">PECUL_23A011042</name>
</gene>
<keyword evidence="4" id="KW-0964">Secreted</keyword>
<evidence type="ECO:0000313" key="9">
    <source>
        <dbReference type="Proteomes" id="UP001295444"/>
    </source>
</evidence>
<dbReference type="InterPro" id="IPR002069">
    <property type="entry name" value="Interferon_gamma"/>
</dbReference>
<dbReference type="GO" id="GO:0006955">
    <property type="term" value="P:immune response"/>
    <property type="evidence" value="ECO:0007669"/>
    <property type="project" value="InterPro"/>
</dbReference>
<dbReference type="InterPro" id="IPR009079">
    <property type="entry name" value="4_helix_cytokine-like_core"/>
</dbReference>
<dbReference type="Proteomes" id="UP001295444">
    <property type="component" value="Chromosome 03"/>
</dbReference>
<dbReference type="Pfam" id="PF00714">
    <property type="entry name" value="IFN-gamma"/>
    <property type="match status" value="1"/>
</dbReference>
<evidence type="ECO:0000256" key="3">
    <source>
        <dbReference type="ARBA" id="ARBA00022514"/>
    </source>
</evidence>
<proteinExistence type="inferred from homology"/>
<comment type="similarity">
    <text evidence="2">Belongs to the type II (or gamma) interferon family.</text>
</comment>
<evidence type="ECO:0000256" key="6">
    <source>
        <dbReference type="SAM" id="MobiDB-lite"/>
    </source>
</evidence>
<accession>A0AAD1W2F4</accession>
<evidence type="ECO:0000256" key="2">
    <source>
        <dbReference type="ARBA" id="ARBA00007566"/>
    </source>
</evidence>
<dbReference type="AlphaFoldDB" id="A0AAD1W2F4"/>
<dbReference type="EMBL" id="OW240914">
    <property type="protein sequence ID" value="CAH2277836.1"/>
    <property type="molecule type" value="Genomic_DNA"/>
</dbReference>
<reference evidence="8" key="1">
    <citation type="submission" date="2022-03" db="EMBL/GenBank/DDBJ databases">
        <authorList>
            <person name="Alioto T."/>
            <person name="Alioto T."/>
            <person name="Gomez Garrido J."/>
        </authorList>
    </citation>
    <scope>NUCLEOTIDE SEQUENCE</scope>
</reference>
<keyword evidence="5" id="KW-0325">Glycoprotein</keyword>
<organism evidence="8 9">
    <name type="scientific">Pelobates cultripes</name>
    <name type="common">Western spadefoot toad</name>
    <dbReference type="NCBI Taxonomy" id="61616"/>
    <lineage>
        <taxon>Eukaryota</taxon>
        <taxon>Metazoa</taxon>
        <taxon>Chordata</taxon>
        <taxon>Craniata</taxon>
        <taxon>Vertebrata</taxon>
        <taxon>Euteleostomi</taxon>
        <taxon>Amphibia</taxon>
        <taxon>Batrachia</taxon>
        <taxon>Anura</taxon>
        <taxon>Pelobatoidea</taxon>
        <taxon>Pelobatidae</taxon>
        <taxon>Pelobates</taxon>
    </lineage>
</organism>
<dbReference type="Gene3D" id="1.20.1250.10">
    <property type="match status" value="1"/>
</dbReference>
<evidence type="ECO:0000313" key="8">
    <source>
        <dbReference type="EMBL" id="CAH2277836.1"/>
    </source>
</evidence>
<name>A0AAD1W2F4_PELCU</name>
<dbReference type="GO" id="GO:0005133">
    <property type="term" value="F:type II interferon receptor binding"/>
    <property type="evidence" value="ECO:0007669"/>
    <property type="project" value="InterPro"/>
</dbReference>
<evidence type="ECO:0000256" key="7">
    <source>
        <dbReference type="SAM" id="SignalP"/>
    </source>
</evidence>
<keyword evidence="7" id="KW-0732">Signal</keyword>
<evidence type="ECO:0000256" key="5">
    <source>
        <dbReference type="ARBA" id="ARBA00023180"/>
    </source>
</evidence>
<protein>
    <submittedName>
        <fullName evidence="8">Interferon gamma</fullName>
    </submittedName>
</protein>
<evidence type="ECO:0000256" key="1">
    <source>
        <dbReference type="ARBA" id="ARBA00004613"/>
    </source>
</evidence>
<dbReference type="PANTHER" id="PTHR11419:SF0">
    <property type="entry name" value="INTERFERON GAMMA"/>
    <property type="match status" value="1"/>
</dbReference>
<dbReference type="GO" id="GO:0005615">
    <property type="term" value="C:extracellular space"/>
    <property type="evidence" value="ECO:0007669"/>
    <property type="project" value="UniProtKB-KW"/>
</dbReference>
<comment type="subcellular location">
    <subcellularLocation>
        <location evidence="1">Secreted</location>
    </subcellularLocation>
</comment>